<organism evidence="3 4">
    <name type="scientific">Vibrio paucivorans</name>
    <dbReference type="NCBI Taxonomy" id="2829489"/>
    <lineage>
        <taxon>Bacteria</taxon>
        <taxon>Pseudomonadati</taxon>
        <taxon>Pseudomonadota</taxon>
        <taxon>Gammaproteobacteria</taxon>
        <taxon>Vibrionales</taxon>
        <taxon>Vibrionaceae</taxon>
        <taxon>Vibrio</taxon>
    </lineage>
</organism>
<sequence length="300" mass="32849">MSPQSVAVMLLVVGNLAASLSDVAVKLLEGGISPFQYIFIRQLTSVAIILPFWLQLHHRQRKLTAIITTVTRGQLIMIGSGCMMIAITYLPLATANAVFYAAPLIMLPLSIWLLKETPNVTKVISTCIGFIGVLIVLRPSQFHWAAIFALGTAITLALFNILVRRLPSEQPMIATLFWTTLSSLPVSTALAYIYWQPITNTQVLWIVVSAVLILTYNGLAVLAYKKAQASQVALAEYSGLVFVAIIGAIGFNEIPDGFTIAGIALIIAPLLPWKSVLRRREKHPLLTASKPSIRKTEKHH</sequence>
<feature type="transmembrane region" description="Helical" evidence="1">
    <location>
        <begin position="98"/>
        <end position="114"/>
    </location>
</feature>
<evidence type="ECO:0000256" key="1">
    <source>
        <dbReference type="SAM" id="Phobius"/>
    </source>
</evidence>
<dbReference type="AlphaFoldDB" id="A0A9X3HS90"/>
<evidence type="ECO:0000313" key="4">
    <source>
        <dbReference type="Proteomes" id="UP001155586"/>
    </source>
</evidence>
<feature type="transmembrane region" description="Helical" evidence="1">
    <location>
        <begin position="175"/>
        <end position="195"/>
    </location>
</feature>
<keyword evidence="1" id="KW-0812">Transmembrane</keyword>
<evidence type="ECO:0000313" key="3">
    <source>
        <dbReference type="EMBL" id="MCW8334614.1"/>
    </source>
</evidence>
<feature type="transmembrane region" description="Helical" evidence="1">
    <location>
        <begin position="75"/>
        <end position="92"/>
    </location>
</feature>
<dbReference type="Proteomes" id="UP001155586">
    <property type="component" value="Unassembled WGS sequence"/>
</dbReference>
<dbReference type="SUPFAM" id="SSF103481">
    <property type="entry name" value="Multidrug resistance efflux transporter EmrE"/>
    <property type="match status" value="2"/>
</dbReference>
<proteinExistence type="predicted"/>
<dbReference type="Pfam" id="PF00892">
    <property type="entry name" value="EamA"/>
    <property type="match status" value="2"/>
</dbReference>
<feature type="transmembrane region" description="Helical" evidence="1">
    <location>
        <begin position="201"/>
        <end position="222"/>
    </location>
</feature>
<gene>
    <name evidence="3" type="ORF">MD483_12360</name>
</gene>
<feature type="transmembrane region" description="Helical" evidence="1">
    <location>
        <begin position="143"/>
        <end position="163"/>
    </location>
</feature>
<dbReference type="EMBL" id="JAKRRX010000066">
    <property type="protein sequence ID" value="MCW8334614.1"/>
    <property type="molecule type" value="Genomic_DNA"/>
</dbReference>
<comment type="caution">
    <text evidence="3">The sequence shown here is derived from an EMBL/GenBank/DDBJ whole genome shotgun (WGS) entry which is preliminary data.</text>
</comment>
<keyword evidence="1" id="KW-0472">Membrane</keyword>
<dbReference type="GO" id="GO:0016020">
    <property type="term" value="C:membrane"/>
    <property type="evidence" value="ECO:0007669"/>
    <property type="project" value="InterPro"/>
</dbReference>
<dbReference type="PANTHER" id="PTHR22911">
    <property type="entry name" value="ACYL-MALONYL CONDENSING ENZYME-RELATED"/>
    <property type="match status" value="1"/>
</dbReference>
<accession>A0A9X3HS90</accession>
<feature type="domain" description="EamA" evidence="2">
    <location>
        <begin position="7"/>
        <end position="137"/>
    </location>
</feature>
<feature type="transmembrane region" description="Helical" evidence="1">
    <location>
        <begin position="35"/>
        <end position="54"/>
    </location>
</feature>
<dbReference type="InterPro" id="IPR037185">
    <property type="entry name" value="EmrE-like"/>
</dbReference>
<feature type="transmembrane region" description="Helical" evidence="1">
    <location>
        <begin position="257"/>
        <end position="273"/>
    </location>
</feature>
<evidence type="ECO:0000259" key="2">
    <source>
        <dbReference type="Pfam" id="PF00892"/>
    </source>
</evidence>
<dbReference type="InterPro" id="IPR000620">
    <property type="entry name" value="EamA_dom"/>
</dbReference>
<feature type="domain" description="EamA" evidence="2">
    <location>
        <begin position="144"/>
        <end position="268"/>
    </location>
</feature>
<feature type="transmembrane region" description="Helical" evidence="1">
    <location>
        <begin position="121"/>
        <end position="137"/>
    </location>
</feature>
<keyword evidence="1" id="KW-1133">Transmembrane helix</keyword>
<protein>
    <submittedName>
        <fullName evidence="3">DMT family transporter</fullName>
    </submittedName>
</protein>
<keyword evidence="4" id="KW-1185">Reference proteome</keyword>
<reference evidence="3" key="1">
    <citation type="submission" date="2022-02" db="EMBL/GenBank/DDBJ databases">
        <title>Vibrio sp. nov., a new bacterium isolated from Bohai sea, China.</title>
        <authorList>
            <person name="Yuan Y."/>
        </authorList>
    </citation>
    <scope>NUCLEOTIDE SEQUENCE</scope>
    <source>
        <strain evidence="3">DBSS07</strain>
    </source>
</reference>
<feature type="transmembrane region" description="Helical" evidence="1">
    <location>
        <begin position="234"/>
        <end position="251"/>
    </location>
</feature>
<dbReference type="RefSeq" id="WP_265688020.1">
    <property type="nucleotide sequence ID" value="NZ_JAKRRX010000066.1"/>
</dbReference>
<dbReference type="PANTHER" id="PTHR22911:SF103">
    <property type="entry name" value="BLR2811 PROTEIN"/>
    <property type="match status" value="1"/>
</dbReference>
<name>A0A9X3HS90_9VIBR</name>